<dbReference type="KEGG" id="ggr:HKW67_05910"/>
<evidence type="ECO:0000313" key="8">
    <source>
        <dbReference type="Proteomes" id="UP000500938"/>
    </source>
</evidence>
<accession>A0A6M4ILZ5</accession>
<feature type="transmembrane region" description="Helical" evidence="6">
    <location>
        <begin position="6"/>
        <end position="25"/>
    </location>
</feature>
<feature type="transmembrane region" description="Helical" evidence="6">
    <location>
        <begin position="228"/>
        <end position="248"/>
    </location>
</feature>
<evidence type="ECO:0000256" key="6">
    <source>
        <dbReference type="SAM" id="Phobius"/>
    </source>
</evidence>
<feature type="transmembrane region" description="Helical" evidence="6">
    <location>
        <begin position="68"/>
        <end position="90"/>
    </location>
</feature>
<reference evidence="7 8" key="1">
    <citation type="submission" date="2020-05" db="EMBL/GenBank/DDBJ databases">
        <title>Complete genome sequence of Gemmatimonas greenlandica TET16.</title>
        <authorList>
            <person name="Zeng Y."/>
        </authorList>
    </citation>
    <scope>NUCLEOTIDE SEQUENCE [LARGE SCALE GENOMIC DNA]</scope>
    <source>
        <strain evidence="7 8">TET16</strain>
    </source>
</reference>
<feature type="transmembrane region" description="Helical" evidence="6">
    <location>
        <begin position="281"/>
        <end position="304"/>
    </location>
</feature>
<dbReference type="Pfam" id="PF03741">
    <property type="entry name" value="TerC"/>
    <property type="match status" value="1"/>
</dbReference>
<comment type="subcellular location">
    <subcellularLocation>
        <location evidence="1">Membrane</location>
        <topology evidence="1">Multi-pass membrane protein</topology>
    </subcellularLocation>
</comment>
<dbReference type="PANTHER" id="PTHR30238">
    <property type="entry name" value="MEMBRANE BOUND PREDICTED REDOX MODULATOR"/>
    <property type="match status" value="1"/>
</dbReference>
<dbReference type="RefSeq" id="WP_171224504.1">
    <property type="nucleotide sequence ID" value="NZ_CP053085.1"/>
</dbReference>
<comment type="similarity">
    <text evidence="2">Belongs to the TerC family.</text>
</comment>
<feature type="transmembrane region" description="Helical" evidence="6">
    <location>
        <begin position="257"/>
        <end position="275"/>
    </location>
</feature>
<name>A0A6M4ILZ5_9BACT</name>
<protein>
    <submittedName>
        <fullName evidence="7">TerC family protein</fullName>
    </submittedName>
</protein>
<proteinExistence type="inferred from homology"/>
<dbReference type="PANTHER" id="PTHR30238:SF0">
    <property type="entry name" value="THYLAKOID MEMBRANE PROTEIN TERC, CHLOROPLASTIC"/>
    <property type="match status" value="1"/>
</dbReference>
<organism evidence="7 8">
    <name type="scientific">Gemmatimonas groenlandica</name>
    <dbReference type="NCBI Taxonomy" id="2732249"/>
    <lineage>
        <taxon>Bacteria</taxon>
        <taxon>Pseudomonadati</taxon>
        <taxon>Gemmatimonadota</taxon>
        <taxon>Gemmatimonadia</taxon>
        <taxon>Gemmatimonadales</taxon>
        <taxon>Gemmatimonadaceae</taxon>
        <taxon>Gemmatimonas</taxon>
    </lineage>
</organism>
<evidence type="ECO:0000256" key="2">
    <source>
        <dbReference type="ARBA" id="ARBA00007511"/>
    </source>
</evidence>
<dbReference type="NCBIfam" id="TIGR03718">
    <property type="entry name" value="R_switched_Alx"/>
    <property type="match status" value="1"/>
</dbReference>
<keyword evidence="5 6" id="KW-0472">Membrane</keyword>
<evidence type="ECO:0000256" key="1">
    <source>
        <dbReference type="ARBA" id="ARBA00004141"/>
    </source>
</evidence>
<keyword evidence="3 6" id="KW-0812">Transmembrane</keyword>
<dbReference type="AlphaFoldDB" id="A0A6M4ILZ5"/>
<feature type="transmembrane region" description="Helical" evidence="6">
    <location>
        <begin position="130"/>
        <end position="148"/>
    </location>
</feature>
<gene>
    <name evidence="7" type="ORF">HKW67_05910</name>
</gene>
<sequence length="320" mass="35042">MPTTWWWIAFNAMVLALLAIDLGVFNRKAHAVSVREALGWSAVWISLAVGFGLWIGSSLGRPSMLEFFAGYLIEQALSVDNLFVFILIFGYFRIPAELQHRVLFWGIIGALFMRGAMIGAGAVLIAQFHWIIYVFGAFLVYTGAKMAFGGESEIEPESNPVIRVVRRFLPITTKFHGEHFFVRERIDGKAARLVATPLFVVLALVETTDVVFAVDSIPAIFGVTRNPFLVYTSNVFAILGLRSLYFVLAGVIGKFHLLKYGLALVLAFVGTKMLLSEIWPLSIGISLGVVGTLLVGSVLLSLVITPKESTEQAAAKADAP</sequence>
<keyword evidence="4 6" id="KW-1133">Transmembrane helix</keyword>
<dbReference type="EMBL" id="CP053085">
    <property type="protein sequence ID" value="QJR35075.1"/>
    <property type="molecule type" value="Genomic_DNA"/>
</dbReference>
<dbReference type="Proteomes" id="UP000500938">
    <property type="component" value="Chromosome"/>
</dbReference>
<evidence type="ECO:0000313" key="7">
    <source>
        <dbReference type="EMBL" id="QJR35075.1"/>
    </source>
</evidence>
<keyword evidence="8" id="KW-1185">Reference proteome</keyword>
<feature type="transmembrane region" description="Helical" evidence="6">
    <location>
        <begin position="37"/>
        <end position="56"/>
    </location>
</feature>
<dbReference type="InterPro" id="IPR022369">
    <property type="entry name" value="Integral_membrane_TerC_rswitch"/>
</dbReference>
<evidence type="ECO:0000256" key="4">
    <source>
        <dbReference type="ARBA" id="ARBA00022989"/>
    </source>
</evidence>
<evidence type="ECO:0000256" key="5">
    <source>
        <dbReference type="ARBA" id="ARBA00023136"/>
    </source>
</evidence>
<feature type="transmembrane region" description="Helical" evidence="6">
    <location>
        <begin position="102"/>
        <end position="124"/>
    </location>
</feature>
<dbReference type="InterPro" id="IPR005496">
    <property type="entry name" value="Integral_membrane_TerC"/>
</dbReference>
<evidence type="ECO:0000256" key="3">
    <source>
        <dbReference type="ARBA" id="ARBA00022692"/>
    </source>
</evidence>
<feature type="transmembrane region" description="Helical" evidence="6">
    <location>
        <begin position="190"/>
        <end position="208"/>
    </location>
</feature>
<dbReference type="GO" id="GO:0016020">
    <property type="term" value="C:membrane"/>
    <property type="evidence" value="ECO:0007669"/>
    <property type="project" value="UniProtKB-SubCell"/>
</dbReference>